<dbReference type="EMBL" id="JBANQN010000007">
    <property type="protein sequence ID" value="KAK6784911.1"/>
    <property type="molecule type" value="Genomic_DNA"/>
</dbReference>
<name>A0AAN8TJF8_SOLBU</name>
<feature type="region of interest" description="Disordered" evidence="1">
    <location>
        <begin position="41"/>
        <end position="75"/>
    </location>
</feature>
<dbReference type="Proteomes" id="UP001371456">
    <property type="component" value="Unassembled WGS sequence"/>
</dbReference>
<proteinExistence type="predicted"/>
<reference evidence="2 3" key="1">
    <citation type="submission" date="2024-02" db="EMBL/GenBank/DDBJ databases">
        <title>de novo genome assembly of Solanum bulbocastanum strain 11H21.</title>
        <authorList>
            <person name="Hosaka A.J."/>
        </authorList>
    </citation>
    <scope>NUCLEOTIDE SEQUENCE [LARGE SCALE GENOMIC DNA]</scope>
    <source>
        <tissue evidence="2">Young leaves</tissue>
    </source>
</reference>
<dbReference type="AlphaFoldDB" id="A0AAN8TJF8"/>
<sequence>MARKGRKSKVKPIKLENYPKEGLRCHATLVIHNKRKCHVGAPAYGTSFTTGPSSRPDAGPSSRPRETPSVAPTSTQIIGLAGPRATHVVAPNQHKLLAQEQHQMPHLEEEGVDQRVQQKR</sequence>
<organism evidence="2 3">
    <name type="scientific">Solanum bulbocastanum</name>
    <name type="common">Wild potato</name>
    <dbReference type="NCBI Taxonomy" id="147425"/>
    <lineage>
        <taxon>Eukaryota</taxon>
        <taxon>Viridiplantae</taxon>
        <taxon>Streptophyta</taxon>
        <taxon>Embryophyta</taxon>
        <taxon>Tracheophyta</taxon>
        <taxon>Spermatophyta</taxon>
        <taxon>Magnoliopsida</taxon>
        <taxon>eudicotyledons</taxon>
        <taxon>Gunneridae</taxon>
        <taxon>Pentapetalae</taxon>
        <taxon>asterids</taxon>
        <taxon>lamiids</taxon>
        <taxon>Solanales</taxon>
        <taxon>Solanaceae</taxon>
        <taxon>Solanoideae</taxon>
        <taxon>Solaneae</taxon>
        <taxon>Solanum</taxon>
    </lineage>
</organism>
<evidence type="ECO:0000313" key="2">
    <source>
        <dbReference type="EMBL" id="KAK6784911.1"/>
    </source>
</evidence>
<evidence type="ECO:0000313" key="3">
    <source>
        <dbReference type="Proteomes" id="UP001371456"/>
    </source>
</evidence>
<gene>
    <name evidence="2" type="ORF">RDI58_018366</name>
</gene>
<keyword evidence="3" id="KW-1185">Reference proteome</keyword>
<comment type="caution">
    <text evidence="2">The sequence shown here is derived from an EMBL/GenBank/DDBJ whole genome shotgun (WGS) entry which is preliminary data.</text>
</comment>
<protein>
    <submittedName>
        <fullName evidence="2">Uncharacterized protein</fullName>
    </submittedName>
</protein>
<feature type="region of interest" description="Disordered" evidence="1">
    <location>
        <begin position="99"/>
        <end position="120"/>
    </location>
</feature>
<feature type="compositionally biased region" description="Basic and acidic residues" evidence="1">
    <location>
        <begin position="103"/>
        <end position="113"/>
    </location>
</feature>
<evidence type="ECO:0000256" key="1">
    <source>
        <dbReference type="SAM" id="MobiDB-lite"/>
    </source>
</evidence>
<accession>A0AAN8TJF8</accession>